<feature type="domain" description="Type II methyltransferase M.TaqI-like" evidence="6">
    <location>
        <begin position="712"/>
        <end position="778"/>
    </location>
</feature>
<accession>A0A1I6G8P4</accession>
<evidence type="ECO:0000256" key="1">
    <source>
        <dbReference type="ARBA" id="ARBA00011900"/>
    </source>
</evidence>
<gene>
    <name evidence="7" type="ORF">SAMN04487947_0748</name>
</gene>
<dbReference type="EMBL" id="FOYT01000001">
    <property type="protein sequence ID" value="SFR38572.1"/>
    <property type="molecule type" value="Genomic_DNA"/>
</dbReference>
<dbReference type="GO" id="GO:0003676">
    <property type="term" value="F:nucleic acid binding"/>
    <property type="evidence" value="ECO:0007669"/>
    <property type="project" value="InterPro"/>
</dbReference>
<proteinExistence type="predicted"/>
<dbReference type="PANTHER" id="PTHR33841">
    <property type="entry name" value="DNA METHYLTRANSFERASE YEEA-RELATED"/>
    <property type="match status" value="1"/>
</dbReference>
<keyword evidence="4" id="KW-0949">S-adenosyl-L-methionine</keyword>
<comment type="catalytic activity">
    <reaction evidence="5">
        <text>a 2'-deoxyadenosine in DNA + S-adenosyl-L-methionine = an N(6)-methyl-2'-deoxyadenosine in DNA + S-adenosyl-L-homocysteine + H(+)</text>
        <dbReference type="Rhea" id="RHEA:15197"/>
        <dbReference type="Rhea" id="RHEA-COMP:12418"/>
        <dbReference type="Rhea" id="RHEA-COMP:12419"/>
        <dbReference type="ChEBI" id="CHEBI:15378"/>
        <dbReference type="ChEBI" id="CHEBI:57856"/>
        <dbReference type="ChEBI" id="CHEBI:59789"/>
        <dbReference type="ChEBI" id="CHEBI:90615"/>
        <dbReference type="ChEBI" id="CHEBI:90616"/>
        <dbReference type="EC" id="2.1.1.72"/>
    </reaction>
</comment>
<dbReference type="EC" id="2.1.1.72" evidence="1"/>
<evidence type="ECO:0000256" key="2">
    <source>
        <dbReference type="ARBA" id="ARBA00022603"/>
    </source>
</evidence>
<evidence type="ECO:0000259" key="6">
    <source>
        <dbReference type="Pfam" id="PF07669"/>
    </source>
</evidence>
<dbReference type="RefSeq" id="WP_089804709.1">
    <property type="nucleotide sequence ID" value="NZ_FOYT01000001.1"/>
</dbReference>
<protein>
    <recommendedName>
        <fullName evidence="1">site-specific DNA-methyltransferase (adenine-specific)</fullName>
        <ecNumber evidence="1">2.1.1.72</ecNumber>
    </recommendedName>
</protein>
<name>A0A1I6G8P4_9EURY</name>
<dbReference type="InterPro" id="IPR011639">
    <property type="entry name" value="MethylTrfase_TaqI-like_dom"/>
</dbReference>
<keyword evidence="8" id="KW-1185">Reference proteome</keyword>
<dbReference type="InterPro" id="IPR002052">
    <property type="entry name" value="DNA_methylase_N6_adenine_CS"/>
</dbReference>
<dbReference type="InterPro" id="IPR050953">
    <property type="entry name" value="N4_N6_ade-DNA_methylase"/>
</dbReference>
<dbReference type="OrthoDB" id="45790at2157"/>
<keyword evidence="2" id="KW-0489">Methyltransferase</keyword>
<dbReference type="GO" id="GO:0006304">
    <property type="term" value="P:DNA modification"/>
    <property type="evidence" value="ECO:0007669"/>
    <property type="project" value="InterPro"/>
</dbReference>
<dbReference type="PROSITE" id="PS00092">
    <property type="entry name" value="N6_MTASE"/>
    <property type="match status" value="1"/>
</dbReference>
<dbReference type="InterPro" id="IPR029063">
    <property type="entry name" value="SAM-dependent_MTases_sf"/>
</dbReference>
<keyword evidence="3" id="KW-0808">Transferase</keyword>
<dbReference type="SUPFAM" id="SSF53335">
    <property type="entry name" value="S-adenosyl-L-methionine-dependent methyltransferases"/>
    <property type="match status" value="1"/>
</dbReference>
<dbReference type="GO" id="GO:0032259">
    <property type="term" value="P:methylation"/>
    <property type="evidence" value="ECO:0007669"/>
    <property type="project" value="UniProtKB-KW"/>
</dbReference>
<evidence type="ECO:0000256" key="5">
    <source>
        <dbReference type="ARBA" id="ARBA00047942"/>
    </source>
</evidence>
<evidence type="ECO:0000256" key="4">
    <source>
        <dbReference type="ARBA" id="ARBA00022691"/>
    </source>
</evidence>
<dbReference type="Pfam" id="PF07669">
    <property type="entry name" value="Eco57I"/>
    <property type="match status" value="2"/>
</dbReference>
<feature type="domain" description="Type II methyltransferase M.TaqI-like" evidence="6">
    <location>
        <begin position="475"/>
        <end position="645"/>
    </location>
</feature>
<dbReference type="GO" id="GO:0009007">
    <property type="term" value="F:site-specific DNA-methyltransferase (adenine-specific) activity"/>
    <property type="evidence" value="ECO:0007669"/>
    <property type="project" value="UniProtKB-EC"/>
</dbReference>
<dbReference type="Gene3D" id="3.40.50.150">
    <property type="entry name" value="Vaccinia Virus protein VP39"/>
    <property type="match status" value="1"/>
</dbReference>
<dbReference type="AlphaFoldDB" id="A0A1I6G8P4"/>
<sequence>MDTQQITAADVAGWTSLEDISTSLQKRGLVPREDLGEDDELVMELDDDQFVSIIEAGPTQEAKSFTNRMTYRRHTNLVSTNEFEEFTFISRRRSFGEAGRITYQQFSFDRSAFEDGGSRFSVLDKLNEIEYGDGQSVQALYDTREVVKEFYTEFESLQTDLVTEVAGIPDDRGDAKQRYVQVLMDRLIFLYFIQKKNLLNFNTDYLLEKHTEYVDEGEDVYEEFFNPLFFEVLADNKQAEGFGTVPYLNGGLFSTTPIEEEFPEVTLGETTEETNELFGGILEFLDGWNWHVDERLDIVEPKNLSPEILGHIFEQTVNQKEMGAYYTPAEITDYMARETIHPYLLDQLNEDVGSSYESIDELFGLGSESDGGTDVAIADGGAVAQIGAIDSIQREHIETLYFEHLQEGRVIDPAVGSGAFLLAAQDVLLDIYLSCLEYFEALPAFERTPAIEEALEEVEDSGSKTLYAKREIVLNNLYGVDIDDGAVEICKLRLWLSMVADIENDPDEVEPLPNIDFNIRQGNSLLGFTDELPASSDGETTLGDYTVLQKFDEIIEAVNNHRSATTSSDAANWRRIAEQRMTRYRSELDEDLAKRLRGAGVKEVTAEMLQEFDCFHWVVEFPEAMADNGFDVIIGNPPWDVLSPDRDDFFSKYDEVFRTRPPNEKDEKQEELLEESEISQAWEQFRDRMHLRADIFNASTDYQLQRPKIGGKTVGNNQNDLSALFLERVFSLAPNHGYVSQILPGAITNGATQKDLRVHLLEETSVDSIIGFENKGIFSDVDSRYKFSIITYKNSGETESVKGIFYQTDVGVLETMPEAAADIPRHVLRRFSSEAAIFPYIRSQAEVDTLSSILDFPSVSEEIDGVWKIEPYSELHRSKDSDLFVEDAKKGDYPIIEGKNVWQFAYNNEFSNLDDVSLWGLNSDDESIGARARVKSKDLRNLKRALYYELEGEKTSKSQKKFVNDLLEDQRGEGLSAEDVVPDSSEYRIVMREVARATDERTVIASVVPRDTMCVHTLHTIRPLDISPSDKDLSQNPIHNVYERVFSDEELFAVLGLLNSIPFDFMMRTKVDSHIVMYKLVESQMPRITHGDEWFEFIWTRAAQLNCYGDAFEEMRERLGGVDPVTNEDERRQLRAEIDAAAFHAYGLAPEEMQFVLDDFHLVDGPRLMDHEYLEMVSEQYHELA</sequence>
<evidence type="ECO:0000313" key="8">
    <source>
        <dbReference type="Proteomes" id="UP000198531"/>
    </source>
</evidence>
<dbReference type="STRING" id="553469.SAMN04487947_0748"/>
<organism evidence="7 8">
    <name type="scientific">Halogeometricum rufum</name>
    <dbReference type="NCBI Taxonomy" id="553469"/>
    <lineage>
        <taxon>Archaea</taxon>
        <taxon>Methanobacteriati</taxon>
        <taxon>Methanobacteriota</taxon>
        <taxon>Stenosarchaea group</taxon>
        <taxon>Halobacteria</taxon>
        <taxon>Halobacteriales</taxon>
        <taxon>Haloferacaceae</taxon>
        <taxon>Halogeometricum</taxon>
    </lineage>
</organism>
<evidence type="ECO:0000256" key="3">
    <source>
        <dbReference type="ARBA" id="ARBA00022679"/>
    </source>
</evidence>
<dbReference type="PANTHER" id="PTHR33841:SF1">
    <property type="entry name" value="DNA METHYLTRANSFERASE A"/>
    <property type="match status" value="1"/>
</dbReference>
<dbReference type="Proteomes" id="UP000198531">
    <property type="component" value="Unassembled WGS sequence"/>
</dbReference>
<reference evidence="8" key="1">
    <citation type="submission" date="2016-10" db="EMBL/GenBank/DDBJ databases">
        <authorList>
            <person name="Varghese N."/>
            <person name="Submissions S."/>
        </authorList>
    </citation>
    <scope>NUCLEOTIDE SEQUENCE [LARGE SCALE GENOMIC DNA]</scope>
    <source>
        <strain evidence="8">CGMCC 1.7736</strain>
    </source>
</reference>
<evidence type="ECO:0000313" key="7">
    <source>
        <dbReference type="EMBL" id="SFR38572.1"/>
    </source>
</evidence>